<evidence type="ECO:0000256" key="2">
    <source>
        <dbReference type="ARBA" id="ARBA00012028"/>
    </source>
</evidence>
<dbReference type="InterPro" id="IPR005952">
    <property type="entry name" value="Phosphogly_mut1"/>
</dbReference>
<dbReference type="OrthoDB" id="4697614at2"/>
<keyword evidence="9" id="KW-1185">Reference proteome</keyword>
<dbReference type="AlphaFoldDB" id="A0A087VSN1"/>
<accession>A0A087VSN1</accession>
<evidence type="ECO:0000313" key="8">
    <source>
        <dbReference type="EMBL" id="AIC91365.1"/>
    </source>
</evidence>
<dbReference type="Pfam" id="PF00300">
    <property type="entry name" value="His_Phos_1"/>
    <property type="match status" value="1"/>
</dbReference>
<evidence type="ECO:0000256" key="6">
    <source>
        <dbReference type="PIRSR" id="PIRSR613078-2"/>
    </source>
</evidence>
<dbReference type="EC" id="5.4.2.11" evidence="2"/>
<dbReference type="GO" id="GO:0004619">
    <property type="term" value="F:phosphoglycerate mutase activity"/>
    <property type="evidence" value="ECO:0007669"/>
    <property type="project" value="UniProtKB-EC"/>
</dbReference>
<dbReference type="KEGG" id="bii:BINDI_0079"/>
<keyword evidence="3" id="KW-0324">Glycolysis</keyword>
<evidence type="ECO:0000256" key="1">
    <source>
        <dbReference type="ARBA" id="ARBA00006717"/>
    </source>
</evidence>
<feature type="binding site" evidence="6">
    <location>
        <begin position="35"/>
        <end position="36"/>
    </location>
    <ligand>
        <name>substrate</name>
    </ligand>
</feature>
<gene>
    <name evidence="8" type="ORF">BINDI_0079</name>
</gene>
<dbReference type="PANTHER" id="PTHR11931">
    <property type="entry name" value="PHOSPHOGLYCERATE MUTASE"/>
    <property type="match status" value="1"/>
</dbReference>
<evidence type="ECO:0000256" key="7">
    <source>
        <dbReference type="PIRSR" id="PIRSR613078-3"/>
    </source>
</evidence>
<dbReference type="Gene3D" id="3.40.50.1240">
    <property type="entry name" value="Phosphoglycerate mutase-like"/>
    <property type="match status" value="1"/>
</dbReference>
<organism evidence="8 9">
    <name type="scientific">Bifidobacterium [indicum] DSM 20214 = LMG 11587</name>
    <dbReference type="NCBI Taxonomy" id="1341694"/>
    <lineage>
        <taxon>Bacteria</taxon>
        <taxon>Bacillati</taxon>
        <taxon>Actinomycetota</taxon>
        <taxon>Actinomycetes</taxon>
        <taxon>Bifidobacteriales</taxon>
        <taxon>Bifidobacteriaceae</taxon>
        <taxon>Bifidobacterium</taxon>
    </lineage>
</organism>
<feature type="active site" description="Proton donor/acceptor" evidence="5">
    <location>
        <position position="98"/>
    </location>
</feature>
<keyword evidence="4" id="KW-0413">Isomerase</keyword>
<feature type="binding site" evidence="6">
    <location>
        <position position="77"/>
    </location>
    <ligand>
        <name>substrate</name>
    </ligand>
</feature>
<dbReference type="Proteomes" id="UP000028569">
    <property type="component" value="Chromosome"/>
</dbReference>
<feature type="active site" description="Tele-phosphohistidine intermediate" evidence="5">
    <location>
        <position position="23"/>
    </location>
</feature>
<sequence length="233" mass="25666">MATVDQAAGKEASETGCLVLLRHGQTAWSLSGQYTGRTDIPLTEEGERQAAAAGVRLSSDFPEGFDAGCVFVSPLMRARQTARLSGFDRFEIMPELVERDYGHAEGRRRRDIQRHLGRDWDVWTDDPSVLTHDGSGDRQEVLPDGSLVQVRVTGGESLAAAAARTRGIIERVAPLVDEGRRVLLVSHAHILRVLATQWMGLNPSAAKLMRLYTAHYGVLGNYQGDRVLKTWNC</sequence>
<protein>
    <recommendedName>
        <fullName evidence="2">phosphoglycerate mutase (2,3-diphosphoglycerate-dependent)</fullName>
        <ecNumber evidence="2">5.4.2.11</ecNumber>
    </recommendedName>
</protein>
<comment type="similarity">
    <text evidence="1">Belongs to the phosphoglycerate mutase family. BPG-dependent PGAM subfamily.</text>
</comment>
<dbReference type="InterPro" id="IPR013078">
    <property type="entry name" value="His_Pase_superF_clade-1"/>
</dbReference>
<dbReference type="SMART" id="SM00855">
    <property type="entry name" value="PGAM"/>
    <property type="match status" value="1"/>
</dbReference>
<feature type="binding site" evidence="6">
    <location>
        <begin position="98"/>
        <end position="101"/>
    </location>
    <ligand>
        <name>substrate</name>
    </ligand>
</feature>
<dbReference type="RefSeq" id="WP_033491752.1">
    <property type="nucleotide sequence ID" value="NZ_CP006018.1"/>
</dbReference>
<name>A0A087VSN1_9BIFI</name>
<dbReference type="EMBL" id="CP006018">
    <property type="protein sequence ID" value="AIC91365.1"/>
    <property type="molecule type" value="Genomic_DNA"/>
</dbReference>
<dbReference type="SUPFAM" id="SSF53254">
    <property type="entry name" value="Phosphoglycerate mutase-like"/>
    <property type="match status" value="1"/>
</dbReference>
<evidence type="ECO:0000256" key="4">
    <source>
        <dbReference type="ARBA" id="ARBA00023235"/>
    </source>
</evidence>
<reference evidence="8 9" key="1">
    <citation type="journal article" date="2014" name="Appl. Environ. Microbiol.">
        <title>Genomic encyclopedia of type strains of the genus Bifidobacterium.</title>
        <authorList>
            <person name="Milani C."/>
            <person name="Lugli G.A."/>
            <person name="Duranti S."/>
            <person name="Turroni F."/>
            <person name="Bottacini F."/>
            <person name="Mangifesta M."/>
            <person name="Sanchez B."/>
            <person name="Viappiani A."/>
            <person name="Mancabelli L."/>
            <person name="Taminiau B."/>
            <person name="Delcenserie V."/>
            <person name="Barrangou R."/>
            <person name="Margolles A."/>
            <person name="van Sinderen D."/>
            <person name="Ventura M."/>
        </authorList>
    </citation>
    <scope>NUCLEOTIDE SEQUENCE [LARGE SCALE GENOMIC DNA]</scope>
    <source>
        <strain evidence="8 9">LMG 11587</strain>
    </source>
</reference>
<dbReference type="GO" id="GO:0006096">
    <property type="term" value="P:glycolytic process"/>
    <property type="evidence" value="ECO:0007669"/>
    <property type="project" value="UniProtKB-KW"/>
</dbReference>
<proteinExistence type="inferred from homology"/>
<feature type="site" description="Transition state stabilizer" evidence="7">
    <location>
        <position position="187"/>
    </location>
</feature>
<evidence type="ECO:0000313" key="9">
    <source>
        <dbReference type="Proteomes" id="UP000028569"/>
    </source>
</evidence>
<evidence type="ECO:0000256" key="3">
    <source>
        <dbReference type="ARBA" id="ARBA00023152"/>
    </source>
</evidence>
<dbReference type="CDD" id="cd07067">
    <property type="entry name" value="HP_PGM_like"/>
    <property type="match status" value="1"/>
</dbReference>
<evidence type="ECO:0000256" key="5">
    <source>
        <dbReference type="PIRSR" id="PIRSR613078-1"/>
    </source>
</evidence>
<dbReference type="InterPro" id="IPR029033">
    <property type="entry name" value="His_PPase_superfam"/>
</dbReference>
<dbReference type="HOGENOM" id="CLU_033323_1_4_11"/>